<feature type="transmembrane region" description="Helical" evidence="10">
    <location>
        <begin position="242"/>
        <end position="266"/>
    </location>
</feature>
<dbReference type="InterPro" id="IPR008250">
    <property type="entry name" value="ATPase_P-typ_transduc_dom_A_sf"/>
</dbReference>
<dbReference type="NCBIfam" id="TIGR01494">
    <property type="entry name" value="ATPase_P-type"/>
    <property type="match status" value="2"/>
</dbReference>
<evidence type="ECO:0000256" key="12">
    <source>
        <dbReference type="SAM" id="MobiDB-lite"/>
    </source>
</evidence>
<feature type="compositionally biased region" description="Pro residues" evidence="12">
    <location>
        <begin position="1"/>
        <end position="10"/>
    </location>
</feature>
<keyword evidence="7 10" id="KW-1278">Translocase</keyword>
<evidence type="ECO:0000256" key="6">
    <source>
        <dbReference type="ARBA" id="ARBA00022840"/>
    </source>
</evidence>
<keyword evidence="4 10" id="KW-0812">Transmembrane</keyword>
<dbReference type="AlphaFoldDB" id="A0A9W7LEA4"/>
<dbReference type="GO" id="GO:0005524">
    <property type="term" value="F:ATP binding"/>
    <property type="evidence" value="ECO:0007669"/>
    <property type="project" value="UniProtKB-UniRule"/>
</dbReference>
<comment type="similarity">
    <text evidence="2 10">Belongs to the cation transport ATPase (P-type) (TC 3.A.3) family. Type IIIA subfamily.</text>
</comment>
<feature type="transmembrane region" description="Helical" evidence="10">
    <location>
        <begin position="694"/>
        <end position="714"/>
    </location>
</feature>
<feature type="region of interest" description="Disordered" evidence="12">
    <location>
        <begin position="1"/>
        <end position="21"/>
    </location>
</feature>
<dbReference type="GO" id="GO:0005886">
    <property type="term" value="C:plasma membrane"/>
    <property type="evidence" value="ECO:0007669"/>
    <property type="project" value="UniProtKB-SubCell"/>
</dbReference>
<dbReference type="Pfam" id="PF00122">
    <property type="entry name" value="E1-E2_ATPase"/>
    <property type="match status" value="1"/>
</dbReference>
<feature type="transmembrane region" description="Helical" evidence="10">
    <location>
        <begin position="839"/>
        <end position="858"/>
    </location>
</feature>
<evidence type="ECO:0000259" key="13">
    <source>
        <dbReference type="SMART" id="SM00831"/>
    </source>
</evidence>
<keyword evidence="10" id="KW-0406">Ion transport</keyword>
<evidence type="ECO:0000256" key="9">
    <source>
        <dbReference type="ARBA" id="ARBA00023136"/>
    </source>
</evidence>
<dbReference type="SUPFAM" id="SSF56784">
    <property type="entry name" value="HAD-like"/>
    <property type="match status" value="1"/>
</dbReference>
<feature type="transmembrane region" description="Helical" evidence="10">
    <location>
        <begin position="272"/>
        <end position="294"/>
    </location>
</feature>
<dbReference type="InterPro" id="IPR023298">
    <property type="entry name" value="ATPase_P-typ_TM_dom_sf"/>
</dbReference>
<dbReference type="InterPro" id="IPR036412">
    <property type="entry name" value="HAD-like_sf"/>
</dbReference>
<evidence type="ECO:0000256" key="3">
    <source>
        <dbReference type="ARBA" id="ARBA00022553"/>
    </source>
</evidence>
<dbReference type="InterPro" id="IPR023299">
    <property type="entry name" value="ATPase_P-typ_cyto_dom_N"/>
</dbReference>
<evidence type="ECO:0000256" key="5">
    <source>
        <dbReference type="ARBA" id="ARBA00022741"/>
    </source>
</evidence>
<keyword evidence="8 10" id="KW-1133">Transmembrane helix</keyword>
<dbReference type="OrthoDB" id="116380at2759"/>
<gene>
    <name evidence="14" type="ORF">TrCOL_g6864</name>
</gene>
<dbReference type="SFLD" id="SFLDF00027">
    <property type="entry name" value="p-type_atpase"/>
    <property type="match status" value="1"/>
</dbReference>
<organism evidence="14 15">
    <name type="scientific">Triparma columacea</name>
    <dbReference type="NCBI Taxonomy" id="722753"/>
    <lineage>
        <taxon>Eukaryota</taxon>
        <taxon>Sar</taxon>
        <taxon>Stramenopiles</taxon>
        <taxon>Ochrophyta</taxon>
        <taxon>Bolidophyceae</taxon>
        <taxon>Parmales</taxon>
        <taxon>Triparmaceae</taxon>
        <taxon>Triparma</taxon>
    </lineage>
</organism>
<evidence type="ECO:0000256" key="8">
    <source>
        <dbReference type="ARBA" id="ARBA00022989"/>
    </source>
</evidence>
<dbReference type="SMART" id="SM00831">
    <property type="entry name" value="Cation_ATPase_N"/>
    <property type="match status" value="1"/>
</dbReference>
<keyword evidence="11" id="KW-0175">Coiled coil</keyword>
<dbReference type="Pfam" id="PF00690">
    <property type="entry name" value="Cation_ATPase_N"/>
    <property type="match status" value="1"/>
</dbReference>
<dbReference type="Gene3D" id="3.40.1110.10">
    <property type="entry name" value="Calcium-transporting ATPase, cytoplasmic domain N"/>
    <property type="match status" value="1"/>
</dbReference>
<dbReference type="FunFam" id="3.40.50.1000:FF:000008">
    <property type="entry name" value="Plasma membrane ATPase"/>
    <property type="match status" value="1"/>
</dbReference>
<dbReference type="InterPro" id="IPR023214">
    <property type="entry name" value="HAD_sf"/>
</dbReference>
<comment type="caution">
    <text evidence="14">The sequence shown here is derived from an EMBL/GenBank/DDBJ whole genome shotgun (WGS) entry which is preliminary data.</text>
</comment>
<dbReference type="Pfam" id="PF00702">
    <property type="entry name" value="Hydrolase"/>
    <property type="match status" value="1"/>
</dbReference>
<dbReference type="SFLD" id="SFLDS00003">
    <property type="entry name" value="Haloacid_Dehalogenase"/>
    <property type="match status" value="1"/>
</dbReference>
<evidence type="ECO:0000256" key="11">
    <source>
        <dbReference type="SAM" id="Coils"/>
    </source>
</evidence>
<feature type="domain" description="Cation-transporting P-type ATPase N-terminal" evidence="13">
    <location>
        <begin position="32"/>
        <end position="95"/>
    </location>
</feature>
<keyword evidence="6 10" id="KW-0067">ATP-binding</keyword>
<dbReference type="InterPro" id="IPR001757">
    <property type="entry name" value="P_typ_ATPase"/>
</dbReference>
<dbReference type="PRINTS" id="PR00119">
    <property type="entry name" value="CATATPASE"/>
</dbReference>
<dbReference type="InterPro" id="IPR018303">
    <property type="entry name" value="ATPase_P-typ_P_site"/>
</dbReference>
<dbReference type="EC" id="7.1.2.1" evidence="10"/>
<dbReference type="SUPFAM" id="SSF81653">
    <property type="entry name" value="Calcium ATPase, transduction domain A"/>
    <property type="match status" value="1"/>
</dbReference>
<reference evidence="15" key="1">
    <citation type="journal article" date="2023" name="Commun. Biol.">
        <title>Genome analysis of Parmales, the sister group of diatoms, reveals the evolutionary specialization of diatoms from phago-mixotrophs to photoautotrophs.</title>
        <authorList>
            <person name="Ban H."/>
            <person name="Sato S."/>
            <person name="Yoshikawa S."/>
            <person name="Yamada K."/>
            <person name="Nakamura Y."/>
            <person name="Ichinomiya M."/>
            <person name="Sato N."/>
            <person name="Blanc-Mathieu R."/>
            <person name="Endo H."/>
            <person name="Kuwata A."/>
            <person name="Ogata H."/>
        </authorList>
    </citation>
    <scope>NUCLEOTIDE SEQUENCE [LARGE SCALE GENOMIC DNA]</scope>
</reference>
<evidence type="ECO:0000313" key="14">
    <source>
        <dbReference type="EMBL" id="GMI46467.1"/>
    </source>
</evidence>
<dbReference type="PROSITE" id="PS00154">
    <property type="entry name" value="ATPASE_E1_E2"/>
    <property type="match status" value="1"/>
</dbReference>
<feature type="transmembrane region" description="Helical" evidence="10">
    <location>
        <begin position="95"/>
        <end position="115"/>
    </location>
</feature>
<keyword evidence="15" id="KW-1185">Reference proteome</keyword>
<dbReference type="InterPro" id="IPR004014">
    <property type="entry name" value="ATPase_P-typ_cation-transptr_N"/>
</dbReference>
<dbReference type="Gene3D" id="3.40.50.1000">
    <property type="entry name" value="HAD superfamily/HAD-like"/>
    <property type="match status" value="1"/>
</dbReference>
<evidence type="ECO:0000256" key="10">
    <source>
        <dbReference type="RuleBase" id="RU362083"/>
    </source>
</evidence>
<dbReference type="FunFam" id="3.40.1110.10:FF:000005">
    <property type="entry name" value="Plasma membrane ATPase"/>
    <property type="match status" value="1"/>
</dbReference>
<dbReference type="GO" id="GO:0016887">
    <property type="term" value="F:ATP hydrolysis activity"/>
    <property type="evidence" value="ECO:0007669"/>
    <property type="project" value="InterPro"/>
</dbReference>
<dbReference type="Proteomes" id="UP001165065">
    <property type="component" value="Unassembled WGS sequence"/>
</dbReference>
<dbReference type="Gene3D" id="1.20.1110.10">
    <property type="entry name" value="Calcium-transporting ATPase, transmembrane domain"/>
    <property type="match status" value="1"/>
</dbReference>
<dbReference type="EMBL" id="BRYA01000299">
    <property type="protein sequence ID" value="GMI46467.1"/>
    <property type="molecule type" value="Genomic_DNA"/>
</dbReference>
<name>A0A9W7LEA4_9STRA</name>
<dbReference type="InterPro" id="IPR044492">
    <property type="entry name" value="P_typ_ATPase_HD_dom"/>
</dbReference>
<keyword evidence="5 10" id="KW-0547">Nucleotide-binding</keyword>
<dbReference type="SUPFAM" id="SSF81665">
    <property type="entry name" value="Calcium ATPase, transmembrane domain M"/>
    <property type="match status" value="1"/>
</dbReference>
<keyword evidence="10" id="KW-0375">Hydrogen ion transport</keyword>
<feature type="coiled-coil region" evidence="11">
    <location>
        <begin position="984"/>
        <end position="1011"/>
    </location>
</feature>
<feature type="transmembrane region" description="Helical" evidence="10">
    <location>
        <begin position="641"/>
        <end position="662"/>
    </location>
</feature>
<comment type="catalytic activity">
    <reaction evidence="10">
        <text>ATP + H2O + H(+)(in) = ADP + phosphate + 2 H(+)(out)</text>
        <dbReference type="Rhea" id="RHEA:20852"/>
        <dbReference type="ChEBI" id="CHEBI:15377"/>
        <dbReference type="ChEBI" id="CHEBI:15378"/>
        <dbReference type="ChEBI" id="CHEBI:30616"/>
        <dbReference type="ChEBI" id="CHEBI:43474"/>
        <dbReference type="ChEBI" id="CHEBI:456216"/>
        <dbReference type="EC" id="7.1.2.1"/>
    </reaction>
</comment>
<dbReference type="PANTHER" id="PTHR42861">
    <property type="entry name" value="CALCIUM-TRANSPORTING ATPASE"/>
    <property type="match status" value="1"/>
</dbReference>
<dbReference type="FunFam" id="2.70.150.10:FF:000042">
    <property type="entry name" value="Plasma membrane ATPase"/>
    <property type="match status" value="1"/>
</dbReference>
<feature type="transmembrane region" description="Helical" evidence="10">
    <location>
        <begin position="735"/>
        <end position="758"/>
    </location>
</feature>
<comment type="subcellular location">
    <subcellularLocation>
        <location evidence="10">Cell membrane</location>
        <topology evidence="10">Multi-pass membrane protein</topology>
    </subcellularLocation>
    <subcellularLocation>
        <location evidence="1">Membrane</location>
        <topology evidence="1">Multi-pass membrane protein</topology>
    </subcellularLocation>
</comment>
<dbReference type="SFLD" id="SFLDG00002">
    <property type="entry name" value="C1.7:_P-type_atpase_like"/>
    <property type="match status" value="1"/>
</dbReference>
<feature type="transmembrane region" description="Helical" evidence="10">
    <location>
        <begin position="810"/>
        <end position="827"/>
    </location>
</feature>
<proteinExistence type="inferred from homology"/>
<evidence type="ECO:0000256" key="2">
    <source>
        <dbReference type="ARBA" id="ARBA00008804"/>
    </source>
</evidence>
<keyword evidence="9 10" id="KW-0472">Membrane</keyword>
<dbReference type="GO" id="GO:0120029">
    <property type="term" value="P:proton export across plasma membrane"/>
    <property type="evidence" value="ECO:0007669"/>
    <property type="project" value="UniProtKB-UniRule"/>
</dbReference>
<dbReference type="InterPro" id="IPR006534">
    <property type="entry name" value="P-type_ATPase_IIIA"/>
</dbReference>
<feature type="transmembrane region" description="Helical" evidence="10">
    <location>
        <begin position="67"/>
        <end position="89"/>
    </location>
</feature>
<accession>A0A9W7LEA4</accession>
<evidence type="ECO:0000256" key="7">
    <source>
        <dbReference type="ARBA" id="ARBA00022967"/>
    </source>
</evidence>
<feature type="transmembrane region" description="Helical" evidence="10">
    <location>
        <begin position="878"/>
        <end position="895"/>
    </location>
</feature>
<evidence type="ECO:0000256" key="4">
    <source>
        <dbReference type="ARBA" id="ARBA00022692"/>
    </source>
</evidence>
<evidence type="ECO:0000256" key="1">
    <source>
        <dbReference type="ARBA" id="ARBA00004141"/>
    </source>
</evidence>
<sequence>MAPADAPPLPDGNNLSESLLSRPSAANPEGTGYNSMAPVATGLTEAEAAERLVFFGRNALEEKKTNVFLKFLGYFWGPMPIMIWIASIIELINESWPDLGVLLLLQLINGLVGFVEEKNAGNAIAALKASLTPKCTVKREGRWKNMDASLLVPGDVINLKLGDIMPADCKLLEGAPLSVDQAALTGESLPVTLYPGDFGKMGATVKRGELEAHVTATGKNTFFGKAAAMVNSVENVSRFQKVLFKISMCLLALAIVVVTTIMIILLSEGVNLLRTLAICVVLMVSSIPIAMQVVSTSTMAVGARKLADMGVIVARLGAIEEMAGMNMLCSDKTGTLTQNKLKLYEPIVVGDVTARELIFYAALAAKRMEEGQDAIDFCVTKDCQSEPEMAKRLEDFEELEFVPFDPTSKKTVATVKSLSTGKVFKTCKGMCNIVLDMCDPSEATRIRVVGAVQELADRGYRALGVAKTNDAGEWVFLGVLSLFDPPREDTKETIHKAVSMGIQVKMVTGDQTAIAKETCRSLGMGTGILDSSVFTTGEIEDRGASMHDIVKDAHGFAEVYPEHKFKIVKMLMDSGYTCGMTGDGVNDAPALKRAQIGIAVEGATDAARAAADIVLTDPGLKTIIDAIWRARKIFARVRNYCIYRISATLQLVFFFFFAVVGFKSSVQQNFPDSMREVAAAKTLFGESPEEAETVFTLPVMALVAITLLNDGLIISICKDKVVAAQKPQEWELKEIFSVACALGFCLIVENCSLLLVGLNAGPGAIAGDSCGQDQRWYDEGTADPTPCTGFVADWLGDDKLGTITYRELKTLSYLSLSVSGFMTVLAGRTRGPFFERRMGYLLMSATVVAFIVTTTLALNISNISSDLDMDSLRGKQVAFVWGFVVIGFLIQDLIVKRAVYFAYDWYYNSAAELKNGVDYMHAIVSNQIEEERLTMRRTSVSANGGKMAGMIFADGGAGPASRPGSAYERFSHRASGVGKRSASEILMEKKLLKLEEEIAFLREEVSRKKDKKK</sequence>
<dbReference type="NCBIfam" id="TIGR01647">
    <property type="entry name" value="ATPase-IIIA_H"/>
    <property type="match status" value="1"/>
</dbReference>
<keyword evidence="3" id="KW-0597">Phosphoprotein</keyword>
<dbReference type="GO" id="GO:0008553">
    <property type="term" value="F:P-type proton-exporting transporter activity"/>
    <property type="evidence" value="ECO:0007669"/>
    <property type="project" value="UniProtKB-UniRule"/>
</dbReference>
<evidence type="ECO:0000313" key="15">
    <source>
        <dbReference type="Proteomes" id="UP001165065"/>
    </source>
</evidence>
<dbReference type="Gene3D" id="2.70.150.10">
    <property type="entry name" value="Calcium-transporting ATPase, cytoplasmic transduction domain A"/>
    <property type="match status" value="1"/>
</dbReference>
<dbReference type="PRINTS" id="PR00120">
    <property type="entry name" value="HATPASE"/>
</dbReference>
<dbReference type="InterPro" id="IPR059000">
    <property type="entry name" value="ATPase_P-type_domA"/>
</dbReference>
<keyword evidence="10" id="KW-0460">Magnesium</keyword>
<keyword evidence="10" id="KW-0813">Transport</keyword>
<protein>
    <recommendedName>
        <fullName evidence="10">Plasma membrane ATPase</fullName>
        <ecNumber evidence="10">7.1.2.1</ecNumber>
    </recommendedName>
</protein>